<evidence type="ECO:0000256" key="4">
    <source>
        <dbReference type="ARBA" id="ARBA00022801"/>
    </source>
</evidence>
<gene>
    <name evidence="8" type="ORF">BKA03_000787</name>
</gene>
<feature type="signal peptide" evidence="6">
    <location>
        <begin position="1"/>
        <end position="21"/>
    </location>
</feature>
<dbReference type="GO" id="GO:0004563">
    <property type="term" value="F:beta-N-acetylhexosaminidase activity"/>
    <property type="evidence" value="ECO:0007669"/>
    <property type="project" value="UniProtKB-EC"/>
</dbReference>
<dbReference type="AlphaFoldDB" id="A0A7Y9Z9W0"/>
<evidence type="ECO:0000256" key="3">
    <source>
        <dbReference type="ARBA" id="ARBA00012663"/>
    </source>
</evidence>
<dbReference type="InterPro" id="IPR017853">
    <property type="entry name" value="GH"/>
</dbReference>
<keyword evidence="4 8" id="KW-0378">Hydrolase</keyword>
<comment type="similarity">
    <text evidence="2">Belongs to the glycosyl hydrolase 3 family.</text>
</comment>
<dbReference type="Proteomes" id="UP000547973">
    <property type="component" value="Unassembled WGS sequence"/>
</dbReference>
<keyword evidence="6" id="KW-0732">Signal</keyword>
<evidence type="ECO:0000313" key="9">
    <source>
        <dbReference type="Proteomes" id="UP000547973"/>
    </source>
</evidence>
<dbReference type="OrthoDB" id="9805821at2"/>
<evidence type="ECO:0000256" key="6">
    <source>
        <dbReference type="SAM" id="SignalP"/>
    </source>
</evidence>
<feature type="chain" id="PRO_5039630729" description="beta-N-acetylhexosaminidase" evidence="6">
    <location>
        <begin position="22"/>
        <end position="549"/>
    </location>
</feature>
<proteinExistence type="inferred from homology"/>
<dbReference type="InterPro" id="IPR050226">
    <property type="entry name" value="NagZ_Beta-hexosaminidase"/>
</dbReference>
<dbReference type="Gene3D" id="3.20.20.300">
    <property type="entry name" value="Glycoside hydrolase, family 3, N-terminal domain"/>
    <property type="match status" value="1"/>
</dbReference>
<dbReference type="GO" id="GO:0009254">
    <property type="term" value="P:peptidoglycan turnover"/>
    <property type="evidence" value="ECO:0007669"/>
    <property type="project" value="TreeGrafter"/>
</dbReference>
<dbReference type="InterPro" id="IPR001764">
    <property type="entry name" value="Glyco_hydro_3_N"/>
</dbReference>
<dbReference type="Pfam" id="PF00933">
    <property type="entry name" value="Glyco_hydro_3"/>
    <property type="match status" value="1"/>
</dbReference>
<evidence type="ECO:0000313" key="8">
    <source>
        <dbReference type="EMBL" id="NYI40668.1"/>
    </source>
</evidence>
<sequence>MRRSRVIAAATAIAVVAGGSAAWVALRQGGQGHGAAVADAVVAPIAAPVERAPLEVPADLAWGPSVVDYADAVATASDLPLDVAAGQVIVATVSSPDPATAASLVSAQHLAGVILMGGAITDASQVGALAAAVQAAAAEDGRSWPAVVSTDQEGGPVSRLSGVIPGLPAFMAAGSIPDKTVVANAYESAARDMRALGVNVDWAPDADVTVGLADPTIRVRSAGSDPARVADTVDAAVKGLLAGGVIPAIKHFPGHGSVTTDSHVSVPVQTATVAQLETADLVPFAQAIADGAPVVMMGHIAVAEWGGVPATVSPRAYAYVRKSLGFTGVVVTDALNMGAITDSFAPGDSEVAALAAGADLLLMPRDPAAARQAIIAAVQNGTLSRDRLDEAVARVSSLMTLQQRRAEASDTKTVESNSGANYARAFAASAATVSAASCTGPYVGSSVTIRGGWPGERQALADALAGYGITTGGGTTILLLGSATGSGRADVVVAMDGPWGLPKSTASVYVGLYGRSNEALAGLADVLAGAVTPTGQWAVAGMPPACGTA</sequence>
<dbReference type="EC" id="3.2.1.52" evidence="3"/>
<dbReference type="EMBL" id="JACBZO010000001">
    <property type="protein sequence ID" value="NYI40668.1"/>
    <property type="molecule type" value="Genomic_DNA"/>
</dbReference>
<keyword evidence="5 8" id="KW-0326">Glycosidase</keyword>
<dbReference type="GO" id="GO:0005975">
    <property type="term" value="P:carbohydrate metabolic process"/>
    <property type="evidence" value="ECO:0007669"/>
    <property type="project" value="InterPro"/>
</dbReference>
<name>A0A7Y9Z9W0_9MICO</name>
<evidence type="ECO:0000259" key="7">
    <source>
        <dbReference type="Pfam" id="PF00933"/>
    </source>
</evidence>
<reference evidence="8 9" key="1">
    <citation type="submission" date="2020-07" db="EMBL/GenBank/DDBJ databases">
        <title>Sequencing the genomes of 1000 actinobacteria strains.</title>
        <authorList>
            <person name="Klenk H.-P."/>
        </authorList>
    </citation>
    <scope>NUCLEOTIDE SEQUENCE [LARGE SCALE GENOMIC DNA]</scope>
    <source>
        <strain evidence="8 9">DSM 19970</strain>
    </source>
</reference>
<accession>A0A7Y9Z9W0</accession>
<evidence type="ECO:0000256" key="1">
    <source>
        <dbReference type="ARBA" id="ARBA00001231"/>
    </source>
</evidence>
<dbReference type="RefSeq" id="WP_062074560.1">
    <property type="nucleotide sequence ID" value="NZ_BBRC01000003.1"/>
</dbReference>
<dbReference type="SUPFAM" id="SSF51445">
    <property type="entry name" value="(Trans)glycosidases"/>
    <property type="match status" value="1"/>
</dbReference>
<dbReference type="InterPro" id="IPR036962">
    <property type="entry name" value="Glyco_hydro_3_N_sf"/>
</dbReference>
<feature type="domain" description="Glycoside hydrolase family 3 N-terminal" evidence="7">
    <location>
        <begin position="96"/>
        <end position="398"/>
    </location>
</feature>
<evidence type="ECO:0000256" key="5">
    <source>
        <dbReference type="ARBA" id="ARBA00023295"/>
    </source>
</evidence>
<dbReference type="PANTHER" id="PTHR30480:SF13">
    <property type="entry name" value="BETA-HEXOSAMINIDASE"/>
    <property type="match status" value="1"/>
</dbReference>
<evidence type="ECO:0000256" key="2">
    <source>
        <dbReference type="ARBA" id="ARBA00005336"/>
    </source>
</evidence>
<organism evidence="8 9">
    <name type="scientific">Demequina lutea</name>
    <dbReference type="NCBI Taxonomy" id="431489"/>
    <lineage>
        <taxon>Bacteria</taxon>
        <taxon>Bacillati</taxon>
        <taxon>Actinomycetota</taxon>
        <taxon>Actinomycetes</taxon>
        <taxon>Micrococcales</taxon>
        <taxon>Demequinaceae</taxon>
        <taxon>Demequina</taxon>
    </lineage>
</organism>
<comment type="caution">
    <text evidence="8">The sequence shown here is derived from an EMBL/GenBank/DDBJ whole genome shotgun (WGS) entry which is preliminary data.</text>
</comment>
<dbReference type="PANTHER" id="PTHR30480">
    <property type="entry name" value="BETA-HEXOSAMINIDASE-RELATED"/>
    <property type="match status" value="1"/>
</dbReference>
<keyword evidence="9" id="KW-1185">Reference proteome</keyword>
<comment type="catalytic activity">
    <reaction evidence="1">
        <text>Hydrolysis of terminal non-reducing N-acetyl-D-hexosamine residues in N-acetyl-beta-D-hexosaminides.</text>
        <dbReference type="EC" id="3.2.1.52"/>
    </reaction>
</comment>
<protein>
    <recommendedName>
        <fullName evidence="3">beta-N-acetylhexosaminidase</fullName>
        <ecNumber evidence="3">3.2.1.52</ecNumber>
    </recommendedName>
</protein>